<dbReference type="PANTHER" id="PTHR16305">
    <property type="entry name" value="TESTICULAR SOLUBLE ADENYLYL CYCLASE"/>
    <property type="match status" value="1"/>
</dbReference>
<evidence type="ECO:0000313" key="3">
    <source>
        <dbReference type="EMBL" id="GAH66364.1"/>
    </source>
</evidence>
<evidence type="ECO:0000256" key="2">
    <source>
        <dbReference type="ARBA" id="ARBA00022840"/>
    </source>
</evidence>
<accession>X1IJR2</accession>
<organism evidence="3">
    <name type="scientific">marine sediment metagenome</name>
    <dbReference type="NCBI Taxonomy" id="412755"/>
    <lineage>
        <taxon>unclassified sequences</taxon>
        <taxon>metagenomes</taxon>
        <taxon>ecological metagenomes</taxon>
    </lineage>
</organism>
<gene>
    <name evidence="3" type="ORF">S03H2_48685</name>
</gene>
<dbReference type="SUPFAM" id="SSF48452">
    <property type="entry name" value="TPR-like"/>
    <property type="match status" value="1"/>
</dbReference>
<feature type="non-terminal residue" evidence="3">
    <location>
        <position position="263"/>
    </location>
</feature>
<dbReference type="AlphaFoldDB" id="X1IJR2"/>
<feature type="non-terminal residue" evidence="3">
    <location>
        <position position="1"/>
    </location>
</feature>
<reference evidence="3" key="1">
    <citation type="journal article" date="2014" name="Front. Microbiol.">
        <title>High frequency of phylogenetically diverse reductive dehalogenase-homologous genes in deep subseafloor sedimentary metagenomes.</title>
        <authorList>
            <person name="Kawai M."/>
            <person name="Futagami T."/>
            <person name="Toyoda A."/>
            <person name="Takaki Y."/>
            <person name="Nishi S."/>
            <person name="Hori S."/>
            <person name="Arai W."/>
            <person name="Tsubouchi T."/>
            <person name="Morono Y."/>
            <person name="Uchiyama I."/>
            <person name="Ito T."/>
            <person name="Fujiyama A."/>
            <person name="Inagaki F."/>
            <person name="Takami H."/>
        </authorList>
    </citation>
    <scope>NUCLEOTIDE SEQUENCE</scope>
    <source>
        <strain evidence="3">Expedition CK06-06</strain>
    </source>
</reference>
<dbReference type="Gene3D" id="1.25.40.10">
    <property type="entry name" value="Tetratricopeptide repeat domain"/>
    <property type="match status" value="1"/>
</dbReference>
<evidence type="ECO:0000256" key="1">
    <source>
        <dbReference type="ARBA" id="ARBA00022741"/>
    </source>
</evidence>
<dbReference type="GO" id="GO:0005737">
    <property type="term" value="C:cytoplasm"/>
    <property type="evidence" value="ECO:0007669"/>
    <property type="project" value="TreeGrafter"/>
</dbReference>
<sequence length="263" mass="30032">QIPGSIDAAVTSRIDGLNKEAKYLLKIASIIGRSFPQELLKEIVKEKESYQHIDELEAAEFLVKINKDNNVFYAFRHVLFQEVAYNSLLKSERIIYHKVIAETIEEKFKDAIEGYFGTLAHHYYTCKIFDKALHYSLKAGDEAAELYANEEALSYYNQALSVVEDQPQKALILEKIGDIEFMIGRVEDSLKHYREAKRLVKDKSQQAHSISKIAKVLEQIGKLDESIDIMYKAIKMVEGSETPGVVELYYNLSNILIESKAES</sequence>
<keyword evidence="2" id="KW-0067">ATP-binding</keyword>
<dbReference type="EMBL" id="BARU01030711">
    <property type="protein sequence ID" value="GAH66364.1"/>
    <property type="molecule type" value="Genomic_DNA"/>
</dbReference>
<keyword evidence="1" id="KW-0547">Nucleotide-binding</keyword>
<protein>
    <submittedName>
        <fullName evidence="3">Uncharacterized protein</fullName>
    </submittedName>
</protein>
<dbReference type="GO" id="GO:0005524">
    <property type="term" value="F:ATP binding"/>
    <property type="evidence" value="ECO:0007669"/>
    <property type="project" value="UniProtKB-KW"/>
</dbReference>
<comment type="caution">
    <text evidence="3">The sequence shown here is derived from an EMBL/GenBank/DDBJ whole genome shotgun (WGS) entry which is preliminary data.</text>
</comment>
<dbReference type="InterPro" id="IPR011990">
    <property type="entry name" value="TPR-like_helical_dom_sf"/>
</dbReference>
<dbReference type="PANTHER" id="PTHR16305:SF28">
    <property type="entry name" value="GUANYLATE CYCLASE DOMAIN-CONTAINING PROTEIN"/>
    <property type="match status" value="1"/>
</dbReference>
<proteinExistence type="predicted"/>
<name>X1IJR2_9ZZZZ</name>
<dbReference type="GO" id="GO:0004016">
    <property type="term" value="F:adenylate cyclase activity"/>
    <property type="evidence" value="ECO:0007669"/>
    <property type="project" value="TreeGrafter"/>
</dbReference>